<evidence type="ECO:0000256" key="1">
    <source>
        <dbReference type="SAM" id="MobiDB-lite"/>
    </source>
</evidence>
<organism evidence="2 3">
    <name type="scientific">Parasponia andersonii</name>
    <name type="common">Sponia andersonii</name>
    <dbReference type="NCBI Taxonomy" id="3476"/>
    <lineage>
        <taxon>Eukaryota</taxon>
        <taxon>Viridiplantae</taxon>
        <taxon>Streptophyta</taxon>
        <taxon>Embryophyta</taxon>
        <taxon>Tracheophyta</taxon>
        <taxon>Spermatophyta</taxon>
        <taxon>Magnoliopsida</taxon>
        <taxon>eudicotyledons</taxon>
        <taxon>Gunneridae</taxon>
        <taxon>Pentapetalae</taxon>
        <taxon>rosids</taxon>
        <taxon>fabids</taxon>
        <taxon>Rosales</taxon>
        <taxon>Cannabaceae</taxon>
        <taxon>Parasponia</taxon>
    </lineage>
</organism>
<sequence>MSLIADVELSMVSVGIDRTTQDKYKDWKNKPHEHFIKNRGDEKSLNIAHAHARHFVPADITQKGDPDTGEIGSIVDTYRHRYMPQVPSYVSGSSTHIVLTHIDVTMIADEVLDIRKGYKRRVDSKLKRATSTSSTTVSLPQNPLIPDSKLRDFFSQRLPTNMRGSFLHDETQRGSTTINKSVTCRPH</sequence>
<feature type="compositionally biased region" description="Polar residues" evidence="1">
    <location>
        <begin position="173"/>
        <end position="187"/>
    </location>
</feature>
<proteinExistence type="predicted"/>
<comment type="caution">
    <text evidence="2">The sequence shown here is derived from an EMBL/GenBank/DDBJ whole genome shotgun (WGS) entry which is preliminary data.</text>
</comment>
<reference evidence="3" key="1">
    <citation type="submission" date="2016-06" db="EMBL/GenBank/DDBJ databases">
        <title>Parallel loss of symbiosis genes in relatives of nitrogen-fixing non-legume Parasponia.</title>
        <authorList>
            <person name="Van Velzen R."/>
            <person name="Holmer R."/>
            <person name="Bu F."/>
            <person name="Rutten L."/>
            <person name="Van Zeijl A."/>
            <person name="Liu W."/>
            <person name="Santuari L."/>
            <person name="Cao Q."/>
            <person name="Sharma T."/>
            <person name="Shen D."/>
            <person name="Roswanjaya Y."/>
            <person name="Wardhani T."/>
            <person name="Kalhor M.S."/>
            <person name="Jansen J."/>
            <person name="Van den Hoogen J."/>
            <person name="Gungor B."/>
            <person name="Hartog M."/>
            <person name="Hontelez J."/>
            <person name="Verver J."/>
            <person name="Yang W.-C."/>
            <person name="Schijlen E."/>
            <person name="Repin R."/>
            <person name="Schilthuizen M."/>
            <person name="Schranz E."/>
            <person name="Heidstra R."/>
            <person name="Miyata K."/>
            <person name="Fedorova E."/>
            <person name="Kohlen W."/>
            <person name="Bisseling T."/>
            <person name="Smit S."/>
            <person name="Geurts R."/>
        </authorList>
    </citation>
    <scope>NUCLEOTIDE SEQUENCE [LARGE SCALE GENOMIC DNA]</scope>
    <source>
        <strain evidence="3">cv. WU1-14</strain>
    </source>
</reference>
<evidence type="ECO:0000313" key="2">
    <source>
        <dbReference type="EMBL" id="PON73885.1"/>
    </source>
</evidence>
<evidence type="ECO:0000313" key="3">
    <source>
        <dbReference type="Proteomes" id="UP000237105"/>
    </source>
</evidence>
<dbReference type="AlphaFoldDB" id="A0A2P5DKV8"/>
<name>A0A2P5DKV8_PARAD</name>
<dbReference type="Proteomes" id="UP000237105">
    <property type="component" value="Unassembled WGS sequence"/>
</dbReference>
<dbReference type="EMBL" id="JXTB01000031">
    <property type="protein sequence ID" value="PON73885.1"/>
    <property type="molecule type" value="Genomic_DNA"/>
</dbReference>
<feature type="region of interest" description="Disordered" evidence="1">
    <location>
        <begin position="167"/>
        <end position="187"/>
    </location>
</feature>
<keyword evidence="3" id="KW-1185">Reference proteome</keyword>
<gene>
    <name evidence="2" type="ORF">PanWU01x14_054350</name>
</gene>
<accession>A0A2P5DKV8</accession>
<protein>
    <submittedName>
        <fullName evidence="2">Uncharacterized protein</fullName>
    </submittedName>
</protein>